<dbReference type="Gene3D" id="1.10.10.1710">
    <property type="entry name" value="Deoxyribodipyrimidine photolyase-related"/>
    <property type="match status" value="1"/>
</dbReference>
<dbReference type="AlphaFoldDB" id="A0A9W6RQ28"/>
<comment type="caution">
    <text evidence="1">The sequence shown here is derived from an EMBL/GenBank/DDBJ whole genome shotgun (WGS) entry which is preliminary data.</text>
</comment>
<dbReference type="Proteomes" id="UP001165135">
    <property type="component" value="Unassembled WGS sequence"/>
</dbReference>
<dbReference type="SUPFAM" id="SSF48173">
    <property type="entry name" value="Cryptochrome/photolyase FAD-binding domain"/>
    <property type="match status" value="1"/>
</dbReference>
<dbReference type="InterPro" id="IPR007357">
    <property type="entry name" value="PhrB-like"/>
</dbReference>
<dbReference type="InterPro" id="IPR036134">
    <property type="entry name" value="Crypto/Photolyase_FAD-like_sf"/>
</dbReference>
<dbReference type="PANTHER" id="PTHR38657:SF1">
    <property type="entry name" value="SLR1343 PROTEIN"/>
    <property type="match status" value="1"/>
</dbReference>
<dbReference type="Pfam" id="PF04244">
    <property type="entry name" value="DPRP"/>
    <property type="match status" value="1"/>
</dbReference>
<organism evidence="1 2">
    <name type="scientific">Actinoallomurus iriomotensis</name>
    <dbReference type="NCBI Taxonomy" id="478107"/>
    <lineage>
        <taxon>Bacteria</taxon>
        <taxon>Bacillati</taxon>
        <taxon>Actinomycetota</taxon>
        <taxon>Actinomycetes</taxon>
        <taxon>Streptosporangiales</taxon>
        <taxon>Thermomonosporaceae</taxon>
        <taxon>Actinoallomurus</taxon>
    </lineage>
</organism>
<dbReference type="Gene3D" id="1.25.40.80">
    <property type="match status" value="1"/>
</dbReference>
<dbReference type="EMBL" id="BSTJ01000008">
    <property type="protein sequence ID" value="GLY77875.1"/>
    <property type="molecule type" value="Genomic_DNA"/>
</dbReference>
<accession>A0A9W6RQ28</accession>
<dbReference type="InterPro" id="IPR052551">
    <property type="entry name" value="UV-DNA_repair_photolyase"/>
</dbReference>
<dbReference type="Gene3D" id="1.10.579.10">
    <property type="entry name" value="DNA Cyclobutane Dipyrimidine Photolyase, subunit A, domain 3"/>
    <property type="match status" value="1"/>
</dbReference>
<evidence type="ECO:0000313" key="2">
    <source>
        <dbReference type="Proteomes" id="UP001165135"/>
    </source>
</evidence>
<name>A0A9W6RQ28_9ACTN</name>
<proteinExistence type="predicted"/>
<evidence type="ECO:0000313" key="1">
    <source>
        <dbReference type="EMBL" id="GLY77875.1"/>
    </source>
</evidence>
<dbReference type="RefSeq" id="WP_285628023.1">
    <property type="nucleotide sequence ID" value="NZ_BSTJ01000008.1"/>
</dbReference>
<sequence length="498" mass="56283">MRDGTPLWLFGDQLGRHFHATPENRGRDVLLIESEAALARRPFHRQKLHLVLSAMRHLAVELGDRVTLVRARTYREGLARFGRPVVVHEPGSHAAERLVAGLIEEGLVEAELPTPGFIRSRRDFAAWADGRGRLVMEDFYRDQRRRFAVLMEPDGDPVGGTWNLDRANREPPPRRAALGVPRAYRPREDDVDRGVRDDLDRLLRARRIGPVGVDGPRLFAATHDEAGRALRRFLTTRLASFGPHQDAMLAGDWAMSHALLSASLNLGLLDPLAVVRAAEARLRGGEAPLNSVEGFVRQILGWREWIWHLYWYLGPSYLDRNALDARTPLPDWWRRLDPSQVSARCLRTALAGVRDRAYAHHIQRLMVLGNFALQRGFAPGALTEWFATAFVDGHPWVMPANVIGMSQYADGGIAATKPYAAGGAYINAMSDYCRDCRYDPRVRLGPDACPFTAGYWAWLDRNATRLAGNRRMSRPLSGLRRLADREAVVEQERHRERY</sequence>
<gene>
    <name evidence="1" type="ORF">Airi01_061420</name>
</gene>
<reference evidence="1" key="1">
    <citation type="submission" date="2023-03" db="EMBL/GenBank/DDBJ databases">
        <title>Actinoallomurus iriomotensis NBRC 103681.</title>
        <authorList>
            <person name="Ichikawa N."/>
            <person name="Sato H."/>
            <person name="Tonouchi N."/>
        </authorList>
    </citation>
    <scope>NUCLEOTIDE SEQUENCE</scope>
    <source>
        <strain evidence="1">NBRC 103681</strain>
    </source>
</reference>
<protein>
    <submittedName>
        <fullName evidence="1">Deoxyribodipyrimidine photo-lyase</fullName>
    </submittedName>
</protein>
<dbReference type="PANTHER" id="PTHR38657">
    <property type="entry name" value="SLR1343 PROTEIN"/>
    <property type="match status" value="1"/>
</dbReference>
<dbReference type="InterPro" id="IPR014729">
    <property type="entry name" value="Rossmann-like_a/b/a_fold"/>
</dbReference>
<dbReference type="Gene3D" id="3.40.50.620">
    <property type="entry name" value="HUPs"/>
    <property type="match status" value="1"/>
</dbReference>